<organism evidence="10 11">
    <name type="scientific">Aquipluma nitroreducens</name>
    <dbReference type="NCBI Taxonomy" id="2010828"/>
    <lineage>
        <taxon>Bacteria</taxon>
        <taxon>Pseudomonadati</taxon>
        <taxon>Bacteroidota</taxon>
        <taxon>Bacteroidia</taxon>
        <taxon>Marinilabiliales</taxon>
        <taxon>Prolixibacteraceae</taxon>
        <taxon>Aquipluma</taxon>
    </lineage>
</organism>
<keyword evidence="4" id="KW-0479">Metal-binding</keyword>
<gene>
    <name evidence="10" type="ORF">AQPE_4496</name>
</gene>
<keyword evidence="11" id="KW-1185">Reference proteome</keyword>
<dbReference type="InterPro" id="IPR006657">
    <property type="entry name" value="MoPterin_dinucl-bd_dom"/>
</dbReference>
<dbReference type="AlphaFoldDB" id="A0A5K7SFP4"/>
<dbReference type="Gene3D" id="2.20.25.90">
    <property type="entry name" value="ADC-like domains"/>
    <property type="match status" value="1"/>
</dbReference>
<dbReference type="GO" id="GO:0016491">
    <property type="term" value="F:oxidoreductase activity"/>
    <property type="evidence" value="ECO:0007669"/>
    <property type="project" value="UniProtKB-KW"/>
</dbReference>
<evidence type="ECO:0000256" key="4">
    <source>
        <dbReference type="ARBA" id="ARBA00022723"/>
    </source>
</evidence>
<dbReference type="SUPFAM" id="SSF50692">
    <property type="entry name" value="ADC-like"/>
    <property type="match status" value="1"/>
</dbReference>
<dbReference type="GO" id="GO:0051539">
    <property type="term" value="F:4 iron, 4 sulfur cluster binding"/>
    <property type="evidence" value="ECO:0007669"/>
    <property type="project" value="UniProtKB-KW"/>
</dbReference>
<dbReference type="GO" id="GO:0043546">
    <property type="term" value="F:molybdopterin cofactor binding"/>
    <property type="evidence" value="ECO:0007669"/>
    <property type="project" value="InterPro"/>
</dbReference>
<evidence type="ECO:0000313" key="10">
    <source>
        <dbReference type="EMBL" id="BBE20305.1"/>
    </source>
</evidence>
<keyword evidence="8" id="KW-0411">Iron-sulfur</keyword>
<reference evidence="10" key="1">
    <citation type="journal article" date="2020" name="Int. J. Syst. Evol. Microbiol.">
        <title>Aquipluma nitroreducens gen. nov. sp. nov., a novel facultatively anaerobic bacterium isolated from a freshwater lake.</title>
        <authorList>
            <person name="Watanabe M."/>
            <person name="Kojima H."/>
            <person name="Fukui M."/>
        </authorList>
    </citation>
    <scope>NUCLEOTIDE SEQUENCE</scope>
    <source>
        <strain evidence="10">MeG22</strain>
    </source>
</reference>
<sequence length="746" mass="83439">MHTRRNFIKIGSLGLGATAIAGGTMNWAVGSSSKKLSGGLKSAPILKKVSTYCEVCFWKCAGWAHVTTEGQIQKITGNADDPQCNGRLCPRGTGGVGMFSDPDRLKTPLIRITKNGEQTYREASWEEAFDFIAKKMKEIAEKDGPESMALFNHGSSGKYFTQLLNAYGSNNVTAPSFAQCRGPRDTGFELTFGESVSSPEVTDIRDTRCLVLIGSHIGENMHNGQVQEMSEAIDKGATIITVDPRLSTAASKSKYWLPIKPSTDLALLLSWIHVLIYNDLYNKEYVAKYAEGFNELKEHVRSFTPEWAYGITTIKPEVIRNTAREMANAAPATIIHPGRHTSWYGDDVQRSRAIAILNALLGSWGNRGGIFFKEGIKVPDFPHPAYPKPSWSWQDTLNGRYPLAKESITNTIIEASIPAEGNTHPIKGWIVSGTNLIVSIPLKEQLMKAMQSLELLVVVDTMPMEITGYADVVLPECTYLERYDDLRATPHREPTLVLRMPAVEPMYESKPAWWIAKQIGERLGLGAYFNFTDFKEVIDWQLKQLGLSLEEMERIGVKKYARKTPAYILPDSDHKFKTASGKIQLFSKELEEAGFDSMPKFTAHAQPEEGFYRLIYGRAPMHTFSRTANNRNLVALMPENAVWVNPQVAELWGLKKDQYVWLKNQDGVVSNFSVKVRVTERIRWDSVYIVHGFGHHHKPLTYAFGRGVNDTELITDVAIDPIMGGTGMRGNFVTFLKDEPKKEAKL</sequence>
<dbReference type="Pfam" id="PF01568">
    <property type="entry name" value="Molydop_binding"/>
    <property type="match status" value="1"/>
</dbReference>
<dbReference type="Gene3D" id="3.40.50.740">
    <property type="match status" value="1"/>
</dbReference>
<keyword evidence="2" id="KW-0004">4Fe-4S</keyword>
<dbReference type="PROSITE" id="PS51669">
    <property type="entry name" value="4FE4S_MOW_BIS_MGD"/>
    <property type="match status" value="1"/>
</dbReference>
<dbReference type="InterPro" id="IPR006311">
    <property type="entry name" value="TAT_signal"/>
</dbReference>
<dbReference type="InterPro" id="IPR009010">
    <property type="entry name" value="Asp_de-COase-like_dom_sf"/>
</dbReference>
<evidence type="ECO:0000256" key="7">
    <source>
        <dbReference type="ARBA" id="ARBA00023004"/>
    </source>
</evidence>
<dbReference type="Gene3D" id="3.40.228.10">
    <property type="entry name" value="Dimethylsulfoxide Reductase, domain 2"/>
    <property type="match status" value="1"/>
</dbReference>
<feature type="domain" description="4Fe-4S Mo/W bis-MGD-type" evidence="9">
    <location>
        <begin position="46"/>
        <end position="103"/>
    </location>
</feature>
<dbReference type="RefSeq" id="WP_318348465.1">
    <property type="nucleotide sequence ID" value="NZ_AP018694.1"/>
</dbReference>
<dbReference type="CDD" id="cd02778">
    <property type="entry name" value="MopB_CT_Thiosulfate-R-like"/>
    <property type="match status" value="1"/>
</dbReference>
<comment type="similarity">
    <text evidence="1">Belongs to the prokaryotic molybdopterin-containing oxidoreductase family.</text>
</comment>
<protein>
    <submittedName>
        <fullName evidence="10">Anaerobic dehydrogenases, typically selenocysteine-containing</fullName>
    </submittedName>
</protein>
<proteinExistence type="inferred from homology"/>
<dbReference type="Proteomes" id="UP001193389">
    <property type="component" value="Chromosome"/>
</dbReference>
<evidence type="ECO:0000256" key="6">
    <source>
        <dbReference type="ARBA" id="ARBA00023002"/>
    </source>
</evidence>
<evidence type="ECO:0000313" key="11">
    <source>
        <dbReference type="Proteomes" id="UP001193389"/>
    </source>
</evidence>
<dbReference type="PROSITE" id="PS51318">
    <property type="entry name" value="TAT"/>
    <property type="match status" value="1"/>
</dbReference>
<dbReference type="SUPFAM" id="SSF53706">
    <property type="entry name" value="Formate dehydrogenase/DMSO reductase, domains 1-3"/>
    <property type="match status" value="1"/>
</dbReference>
<dbReference type="SMART" id="SM00926">
    <property type="entry name" value="Molybdop_Fe4S4"/>
    <property type="match status" value="1"/>
</dbReference>
<evidence type="ECO:0000256" key="2">
    <source>
        <dbReference type="ARBA" id="ARBA00022485"/>
    </source>
</evidence>
<dbReference type="PANTHER" id="PTHR43742">
    <property type="entry name" value="TRIMETHYLAMINE-N-OXIDE REDUCTASE"/>
    <property type="match status" value="1"/>
</dbReference>
<evidence type="ECO:0000256" key="1">
    <source>
        <dbReference type="ARBA" id="ARBA00010312"/>
    </source>
</evidence>
<evidence type="ECO:0000256" key="3">
    <source>
        <dbReference type="ARBA" id="ARBA00022505"/>
    </source>
</evidence>
<dbReference type="GO" id="GO:0046872">
    <property type="term" value="F:metal ion binding"/>
    <property type="evidence" value="ECO:0007669"/>
    <property type="project" value="UniProtKB-KW"/>
</dbReference>
<keyword evidence="7" id="KW-0408">Iron</keyword>
<dbReference type="InterPro" id="IPR050612">
    <property type="entry name" value="Prok_Mopterin_Oxidored"/>
</dbReference>
<dbReference type="Gene3D" id="2.40.40.20">
    <property type="match status" value="1"/>
</dbReference>
<evidence type="ECO:0000256" key="8">
    <source>
        <dbReference type="ARBA" id="ARBA00023014"/>
    </source>
</evidence>
<keyword evidence="3" id="KW-0500">Molybdenum</keyword>
<dbReference type="KEGG" id="anf:AQPE_4496"/>
<dbReference type="InterPro" id="IPR006656">
    <property type="entry name" value="Mopterin_OxRdtase"/>
</dbReference>
<keyword evidence="5" id="KW-0732">Signal</keyword>
<evidence type="ECO:0000259" key="9">
    <source>
        <dbReference type="PROSITE" id="PS51669"/>
    </source>
</evidence>
<keyword evidence="6" id="KW-0560">Oxidoreductase</keyword>
<evidence type="ECO:0000256" key="5">
    <source>
        <dbReference type="ARBA" id="ARBA00022729"/>
    </source>
</evidence>
<dbReference type="Gene3D" id="3.30.2070.10">
    <property type="entry name" value="Formate dehydrogenase/DMSO reductase"/>
    <property type="match status" value="1"/>
</dbReference>
<dbReference type="Pfam" id="PF00384">
    <property type="entry name" value="Molybdopterin"/>
    <property type="match status" value="1"/>
</dbReference>
<dbReference type="InterPro" id="IPR006963">
    <property type="entry name" value="Mopterin_OxRdtase_4Fe-4S_dom"/>
</dbReference>
<name>A0A5K7SFP4_9BACT</name>
<dbReference type="PANTHER" id="PTHR43742:SF9">
    <property type="entry name" value="TETRATHIONATE REDUCTASE SUBUNIT A"/>
    <property type="match status" value="1"/>
</dbReference>
<accession>A0A5K7SFP4</accession>
<dbReference type="EMBL" id="AP018694">
    <property type="protein sequence ID" value="BBE20305.1"/>
    <property type="molecule type" value="Genomic_DNA"/>
</dbReference>